<dbReference type="InterPro" id="IPR058915">
    <property type="entry name" value="AcrVA2-like"/>
</dbReference>
<dbReference type="EMBL" id="LMWU01000070">
    <property type="protein sequence ID" value="KUN57555.1"/>
    <property type="molecule type" value="Genomic_DNA"/>
</dbReference>
<proteinExistence type="predicted"/>
<comment type="caution">
    <text evidence="1">The sequence shown here is derived from an EMBL/GenBank/DDBJ whole genome shotgun (WGS) entry which is preliminary data.</text>
</comment>
<gene>
    <name evidence="1" type="ORF">AQJ46_46675</name>
</gene>
<name>A0A124HV73_9ACTN</name>
<accession>A0A124HV73</accession>
<sequence length="349" mass="39549">MRRGEPSGWSHAVRAQVPRDDLVSLTDHIARYAVVDLWRHQGRIAYDINPEMAAALYRADLKGKLPGGLFQRLPHISPMVPLPRPWPFRSTNGREGLIRAYFLTGHIGQSFCPTTDKRSEGLVVMPWIEWSDPGPDEYNDAVTPLFRLPSTEEPFTLDDVIDQTNAWHGTTTNGTEKKMVRQILSGLMSVMTYLCCDNRDVQEPPPAPAVKGKKRQAPTRDPFYVRVGWHIGPQLHANRVRAQQQSARDGVSVPTGAEYGPQHRVGHYKVVHHGPRKSLESLRWVDPYWTKRELLKEGQEPGTGVIPVNPQQKDPAGHRDVKLANLGRAKAKEIREREAQQAREKGWDW</sequence>
<dbReference type="Proteomes" id="UP000053669">
    <property type="component" value="Unassembled WGS sequence"/>
</dbReference>
<protein>
    <submittedName>
        <fullName evidence="1">Uncharacterized protein</fullName>
    </submittedName>
</protein>
<dbReference type="Pfam" id="PF26125">
    <property type="entry name" value="AcrVA2-like"/>
    <property type="match status" value="1"/>
</dbReference>
<evidence type="ECO:0000313" key="2">
    <source>
        <dbReference type="Proteomes" id="UP000053669"/>
    </source>
</evidence>
<evidence type="ECO:0000313" key="1">
    <source>
        <dbReference type="EMBL" id="KUN57555.1"/>
    </source>
</evidence>
<dbReference type="AlphaFoldDB" id="A0A124HV73"/>
<organism evidence="1 2">
    <name type="scientific">Streptomyces canus</name>
    <dbReference type="NCBI Taxonomy" id="58343"/>
    <lineage>
        <taxon>Bacteria</taxon>
        <taxon>Bacillati</taxon>
        <taxon>Actinomycetota</taxon>
        <taxon>Actinomycetes</taxon>
        <taxon>Kitasatosporales</taxon>
        <taxon>Streptomycetaceae</taxon>
        <taxon>Streptomyces</taxon>
        <taxon>Streptomyces aurantiacus group</taxon>
    </lineage>
</organism>
<reference evidence="1 2" key="1">
    <citation type="submission" date="2015-10" db="EMBL/GenBank/DDBJ databases">
        <title>Draft genome sequence of Streptomyces canus DSM 40017, type strain for the species Streptomyces canus.</title>
        <authorList>
            <person name="Ruckert C."/>
            <person name="Winkler A."/>
            <person name="Kalinowski J."/>
            <person name="Kampfer P."/>
            <person name="Glaeser S."/>
        </authorList>
    </citation>
    <scope>NUCLEOTIDE SEQUENCE [LARGE SCALE GENOMIC DNA]</scope>
    <source>
        <strain evidence="1 2">DSM 40017</strain>
    </source>
</reference>